<accession>T0R8D2</accession>
<feature type="transmembrane region" description="Helical" evidence="1">
    <location>
        <begin position="130"/>
        <end position="155"/>
    </location>
</feature>
<dbReference type="EMBL" id="JH767257">
    <property type="protein sequence ID" value="EQC25752.1"/>
    <property type="molecule type" value="Genomic_DNA"/>
</dbReference>
<keyword evidence="1" id="KW-1133">Transmembrane helix</keyword>
<dbReference type="VEuPathDB" id="FungiDB:SDRG_16413"/>
<evidence type="ECO:0000313" key="3">
    <source>
        <dbReference type="Proteomes" id="UP000030762"/>
    </source>
</evidence>
<protein>
    <submittedName>
        <fullName evidence="2">Uncharacterized protein</fullName>
    </submittedName>
</protein>
<organism evidence="2 3">
    <name type="scientific">Saprolegnia diclina (strain VS20)</name>
    <dbReference type="NCBI Taxonomy" id="1156394"/>
    <lineage>
        <taxon>Eukaryota</taxon>
        <taxon>Sar</taxon>
        <taxon>Stramenopiles</taxon>
        <taxon>Oomycota</taxon>
        <taxon>Saprolegniomycetes</taxon>
        <taxon>Saprolegniales</taxon>
        <taxon>Saprolegniaceae</taxon>
        <taxon>Saprolegnia</taxon>
    </lineage>
</organism>
<dbReference type="AlphaFoldDB" id="T0R8D2"/>
<reference evidence="2 3" key="1">
    <citation type="submission" date="2012-04" db="EMBL/GenBank/DDBJ databases">
        <title>The Genome Sequence of Saprolegnia declina VS20.</title>
        <authorList>
            <consortium name="The Broad Institute Genome Sequencing Platform"/>
            <person name="Russ C."/>
            <person name="Nusbaum C."/>
            <person name="Tyler B."/>
            <person name="van West P."/>
            <person name="Dieguez-Uribeondo J."/>
            <person name="de Bruijn I."/>
            <person name="Tripathy S."/>
            <person name="Jiang R."/>
            <person name="Young S.K."/>
            <person name="Zeng Q."/>
            <person name="Gargeya S."/>
            <person name="Fitzgerald M."/>
            <person name="Haas B."/>
            <person name="Abouelleil A."/>
            <person name="Alvarado L."/>
            <person name="Arachchi H.M."/>
            <person name="Berlin A."/>
            <person name="Chapman S.B."/>
            <person name="Goldberg J."/>
            <person name="Griggs A."/>
            <person name="Gujja S."/>
            <person name="Hansen M."/>
            <person name="Howarth C."/>
            <person name="Imamovic A."/>
            <person name="Larimer J."/>
            <person name="McCowen C."/>
            <person name="Montmayeur A."/>
            <person name="Murphy C."/>
            <person name="Neiman D."/>
            <person name="Pearson M."/>
            <person name="Priest M."/>
            <person name="Roberts A."/>
            <person name="Saif S."/>
            <person name="Shea T."/>
            <person name="Sisk P."/>
            <person name="Sykes S."/>
            <person name="Wortman J."/>
            <person name="Nusbaum C."/>
            <person name="Birren B."/>
        </authorList>
    </citation>
    <scope>NUCLEOTIDE SEQUENCE [LARGE SCALE GENOMIC DNA]</scope>
    <source>
        <strain evidence="2 3">VS20</strain>
    </source>
</reference>
<gene>
    <name evidence="2" type="ORF">SDRG_16413</name>
</gene>
<evidence type="ECO:0000313" key="2">
    <source>
        <dbReference type="EMBL" id="EQC25752.1"/>
    </source>
</evidence>
<keyword evidence="1" id="KW-0472">Membrane</keyword>
<dbReference type="Proteomes" id="UP000030762">
    <property type="component" value="Unassembled WGS sequence"/>
</dbReference>
<feature type="transmembrane region" description="Helical" evidence="1">
    <location>
        <begin position="167"/>
        <end position="189"/>
    </location>
</feature>
<feature type="transmembrane region" description="Helical" evidence="1">
    <location>
        <begin position="29"/>
        <end position="51"/>
    </location>
</feature>
<sequence length="378" mass="41774">MGRFPVAPTRGGASLHDVQLRTPRYGQGIVLSNLCLALATVVTFCTYNLGLIANSVVYLGMNEHGFDDHQWNVPVFTLLEATSSLRLSTLVVVCLSKTILGLSILFVTFWDNPNLQTLTTYLVQNKIESTNAALLVYCGPALVASIVGIMTGPFIQLCFTPRIVTQTWLLTLFSLLNFVLVFALEAFVFPTLNKTVPGRCGYSSSTNCLHLTAIPQTYYLSAVVAGGVVVAAVGTIHLHARWLPETVFVPPSHSVLQYLNIQKLRQTATSGRGCVARTLDGDIVIDHGVLGMKKMLRVSSSHLTRIDNAKYTLLYRLVPAGMRRWVAQMMPTMLVVRLRANEITRHSYYESLRRIDDDSKGVYQMGFTSSRNQSTVTH</sequence>
<feature type="transmembrane region" description="Helical" evidence="1">
    <location>
        <begin position="218"/>
        <end position="238"/>
    </location>
</feature>
<feature type="transmembrane region" description="Helical" evidence="1">
    <location>
        <begin position="87"/>
        <end position="110"/>
    </location>
</feature>
<name>T0R8D2_SAPDV</name>
<dbReference type="GeneID" id="19957140"/>
<dbReference type="RefSeq" id="XP_008620844.1">
    <property type="nucleotide sequence ID" value="XM_008622622.1"/>
</dbReference>
<dbReference type="InParanoid" id="T0R8D2"/>
<keyword evidence="3" id="KW-1185">Reference proteome</keyword>
<keyword evidence="1" id="KW-0812">Transmembrane</keyword>
<proteinExistence type="predicted"/>
<evidence type="ECO:0000256" key="1">
    <source>
        <dbReference type="SAM" id="Phobius"/>
    </source>
</evidence>